<feature type="transmembrane region" description="Helical" evidence="7">
    <location>
        <begin position="62"/>
        <end position="85"/>
    </location>
</feature>
<dbReference type="AlphaFoldDB" id="A0A2R5F4A4"/>
<evidence type="ECO:0000259" key="8">
    <source>
        <dbReference type="Pfam" id="PF12801"/>
    </source>
</evidence>
<keyword evidence="7" id="KW-0812">Transmembrane</keyword>
<reference evidence="9 10" key="1">
    <citation type="journal article" date="2018" name="Environ. Microbiol.">
        <title>Isolation and genomic characterization of Novimethylophilus kurashikiensis gen. nov. sp. nov., a new lanthanide-dependent methylotrophic species of Methylophilaceae.</title>
        <authorList>
            <person name="Lv H."/>
            <person name="Sahin N."/>
            <person name="Tani A."/>
        </authorList>
    </citation>
    <scope>NUCLEOTIDE SEQUENCE [LARGE SCALE GENOMIC DNA]</scope>
    <source>
        <strain evidence="9 10">La2-4</strain>
    </source>
</reference>
<evidence type="ECO:0000256" key="6">
    <source>
        <dbReference type="ARBA" id="ARBA00023014"/>
    </source>
</evidence>
<organism evidence="9 10">
    <name type="scientific">Novimethylophilus kurashikiensis</name>
    <dbReference type="NCBI Taxonomy" id="1825523"/>
    <lineage>
        <taxon>Bacteria</taxon>
        <taxon>Pseudomonadati</taxon>
        <taxon>Pseudomonadota</taxon>
        <taxon>Betaproteobacteria</taxon>
        <taxon>Nitrosomonadales</taxon>
        <taxon>Methylophilaceae</taxon>
        <taxon>Novimethylophilus</taxon>
    </lineage>
</organism>
<comment type="caution">
    <text evidence="9">The sequence shown here is derived from an EMBL/GenBank/DDBJ whole genome shotgun (WGS) entry which is preliminary data.</text>
</comment>
<dbReference type="GO" id="GO:0005886">
    <property type="term" value="C:plasma membrane"/>
    <property type="evidence" value="ECO:0007669"/>
    <property type="project" value="TreeGrafter"/>
</dbReference>
<dbReference type="EMBL" id="BDOQ01000002">
    <property type="protein sequence ID" value="GBG13065.1"/>
    <property type="molecule type" value="Genomic_DNA"/>
</dbReference>
<dbReference type="InterPro" id="IPR051684">
    <property type="entry name" value="Electron_Trans/Redox"/>
</dbReference>
<dbReference type="GO" id="GO:0051539">
    <property type="term" value="F:4 iron, 4 sulfur cluster binding"/>
    <property type="evidence" value="ECO:0007669"/>
    <property type="project" value="UniProtKB-KW"/>
</dbReference>
<feature type="transmembrane region" description="Helical" evidence="7">
    <location>
        <begin position="12"/>
        <end position="30"/>
    </location>
</feature>
<feature type="domain" description="4Fe-4S ferredoxin-type" evidence="8">
    <location>
        <begin position="73"/>
        <end position="115"/>
    </location>
</feature>
<evidence type="ECO:0000256" key="7">
    <source>
        <dbReference type="SAM" id="Phobius"/>
    </source>
</evidence>
<accession>A0A2R5F4A4</accession>
<dbReference type="PANTHER" id="PTHR30176:SF3">
    <property type="entry name" value="FERREDOXIN-TYPE PROTEIN NAPH"/>
    <property type="match status" value="1"/>
</dbReference>
<dbReference type="PANTHER" id="PTHR30176">
    <property type="entry name" value="FERREDOXIN-TYPE PROTEIN NAPH"/>
    <property type="match status" value="1"/>
</dbReference>
<proteinExistence type="predicted"/>
<evidence type="ECO:0000313" key="10">
    <source>
        <dbReference type="Proteomes" id="UP000245081"/>
    </source>
</evidence>
<keyword evidence="2" id="KW-0004">4Fe-4S</keyword>
<dbReference type="RefSeq" id="WP_109014273.1">
    <property type="nucleotide sequence ID" value="NZ_BDOQ01000002.1"/>
</dbReference>
<dbReference type="GO" id="GO:0046872">
    <property type="term" value="F:metal ion binding"/>
    <property type="evidence" value="ECO:0007669"/>
    <property type="project" value="UniProtKB-KW"/>
</dbReference>
<keyword evidence="10" id="KW-1185">Reference proteome</keyword>
<keyword evidence="6" id="KW-0411">Iron-sulfur</keyword>
<evidence type="ECO:0000256" key="4">
    <source>
        <dbReference type="ARBA" id="ARBA00022982"/>
    </source>
</evidence>
<keyword evidence="7" id="KW-0472">Membrane</keyword>
<evidence type="ECO:0000256" key="3">
    <source>
        <dbReference type="ARBA" id="ARBA00022723"/>
    </source>
</evidence>
<dbReference type="InterPro" id="IPR017896">
    <property type="entry name" value="4Fe4S_Fe-S-bd"/>
</dbReference>
<sequence>MGNLQATRRWVQGGFFVLFVLAPVFDLFRLDIVQGHFVIFGLDWTLGLDALLAHQITPLQAALNIFLRGFVPVALLVGTVILVSLKYGRLYCGWLCPHFSVVETLNQLMRRAIGKHSVWDGETLPTQDKGAAPIRQHKAWLLVLLPLAAMFAFFWATVLLTYLLPPMEIYANLWHGTLTRNQTLFIGVGMALFFAEFMLARHLFCRFGCAAGLFQSLAWMANRQAMVVSFDRSRARACHDCTNACDNACPMRLKPRTIKRHMFSCTQCASCISACHIAQNGQSLLEWQAGEAALDKADRSTARTRRSRVIPILKVN</sequence>
<protein>
    <submittedName>
        <fullName evidence="9">Cytochrome C oxidase</fullName>
    </submittedName>
</protein>
<evidence type="ECO:0000256" key="5">
    <source>
        <dbReference type="ARBA" id="ARBA00023004"/>
    </source>
</evidence>
<dbReference type="OrthoDB" id="9784262at2"/>
<name>A0A2R5F4A4_9PROT</name>
<keyword evidence="7" id="KW-1133">Transmembrane helix</keyword>
<keyword evidence="4" id="KW-0249">Electron transport</keyword>
<evidence type="ECO:0000256" key="1">
    <source>
        <dbReference type="ARBA" id="ARBA00022448"/>
    </source>
</evidence>
<evidence type="ECO:0000256" key="2">
    <source>
        <dbReference type="ARBA" id="ARBA00022485"/>
    </source>
</evidence>
<dbReference type="Proteomes" id="UP000245081">
    <property type="component" value="Unassembled WGS sequence"/>
</dbReference>
<keyword evidence="5" id="KW-0408">Iron</keyword>
<keyword evidence="3" id="KW-0479">Metal-binding</keyword>
<feature type="transmembrane region" description="Helical" evidence="7">
    <location>
        <begin position="184"/>
        <end position="204"/>
    </location>
</feature>
<keyword evidence="1" id="KW-0813">Transport</keyword>
<feature type="transmembrane region" description="Helical" evidence="7">
    <location>
        <begin position="139"/>
        <end position="164"/>
    </location>
</feature>
<gene>
    <name evidence="9" type="ORF">NMK_0603</name>
</gene>
<dbReference type="Pfam" id="PF12801">
    <property type="entry name" value="Fer4_5"/>
    <property type="match status" value="1"/>
</dbReference>
<evidence type="ECO:0000313" key="9">
    <source>
        <dbReference type="EMBL" id="GBG13065.1"/>
    </source>
</evidence>
<dbReference type="SUPFAM" id="SSF54862">
    <property type="entry name" value="4Fe-4S ferredoxins"/>
    <property type="match status" value="1"/>
</dbReference>